<keyword evidence="5" id="KW-0067">ATP-binding</keyword>
<keyword evidence="8" id="KW-0131">Cell cycle</keyword>
<dbReference type="InterPro" id="IPR005863">
    <property type="entry name" value="UDP-N-AcMur_synth"/>
</dbReference>
<evidence type="ECO:0000256" key="9">
    <source>
        <dbReference type="ARBA" id="ARBA00023316"/>
    </source>
</evidence>
<reference evidence="14" key="1">
    <citation type="submission" date="2018-06" db="EMBL/GenBank/DDBJ databases">
        <authorList>
            <person name="Zhirakovskaya E."/>
        </authorList>
    </citation>
    <scope>NUCLEOTIDE SEQUENCE</scope>
</reference>
<feature type="domain" description="Mur ligase central" evidence="13">
    <location>
        <begin position="105"/>
        <end position="290"/>
    </location>
</feature>
<dbReference type="Gene3D" id="3.90.190.20">
    <property type="entry name" value="Mur ligase, C-terminal domain"/>
    <property type="match status" value="1"/>
</dbReference>
<keyword evidence="3" id="KW-0132">Cell division</keyword>
<dbReference type="NCBIfam" id="TIGR01143">
    <property type="entry name" value="murF"/>
    <property type="match status" value="1"/>
</dbReference>
<evidence type="ECO:0000313" key="14">
    <source>
        <dbReference type="EMBL" id="VAW41334.1"/>
    </source>
</evidence>
<dbReference type="EMBL" id="UOEW01000302">
    <property type="protein sequence ID" value="VAW41334.1"/>
    <property type="molecule type" value="Genomic_DNA"/>
</dbReference>
<evidence type="ECO:0000256" key="3">
    <source>
        <dbReference type="ARBA" id="ARBA00022618"/>
    </source>
</evidence>
<keyword evidence="6" id="KW-0133">Cell shape</keyword>
<keyword evidence="7" id="KW-0573">Peptidoglycan synthesis</keyword>
<evidence type="ECO:0000259" key="12">
    <source>
        <dbReference type="Pfam" id="PF02875"/>
    </source>
</evidence>
<feature type="domain" description="Mur ligase N-terminal catalytic" evidence="11">
    <location>
        <begin position="25"/>
        <end position="79"/>
    </location>
</feature>
<sequence>MISMNLHQAAAMTGGTLVGKPTQFRGVITDSRQDCTGKLFIGLKGDNFNGENYCSQAIDNGAVAVLVSCAQDVTAPQLICEHSLTALSVLAKNWAKQCQVKIIAITGSNGKTTVKNMLKSIFSLSGKCVATQGNLNNEIGVPLTLCNIHVEDKYAVIEMGAAKLGDISWLVSLVNIHTAVLTNASPAHIGRFGSLENIVTEKGKIIANLTNTAFAVLPFDDDNFKKWSVNTHGQVLSFGFKSGAKVQIENKAGSDQGFNLIINDSTIADINLPVAGVHNHLNAACAAAVASSFGLFDEIKPGLESFAPASGRLENLGKIAGHIVINDSYNANPQSVKAAIDVLAQYSNPVTLVLGDMAELGNDSQKLHIEIGKYAKSHNITHLLTVGTDSQYASQAFADTALHFDNLDALTSYLLKNWQDLGTTLVKGSRSMHLEDLINSIVAMEKVA</sequence>
<evidence type="ECO:0000256" key="5">
    <source>
        <dbReference type="ARBA" id="ARBA00022840"/>
    </source>
</evidence>
<keyword evidence="2 14" id="KW-0436">Ligase</keyword>
<feature type="domain" description="Mur ligase C-terminal" evidence="12">
    <location>
        <begin position="311"/>
        <end position="430"/>
    </location>
</feature>
<dbReference type="Pfam" id="PF02875">
    <property type="entry name" value="Mur_ligase_C"/>
    <property type="match status" value="1"/>
</dbReference>
<protein>
    <recommendedName>
        <fullName evidence="10">UDP-MurNAc-pentapeptide synthetase</fullName>
    </recommendedName>
</protein>
<organism evidence="14">
    <name type="scientific">hydrothermal vent metagenome</name>
    <dbReference type="NCBI Taxonomy" id="652676"/>
    <lineage>
        <taxon>unclassified sequences</taxon>
        <taxon>metagenomes</taxon>
        <taxon>ecological metagenomes</taxon>
    </lineage>
</organism>
<keyword evidence="1" id="KW-0963">Cytoplasm</keyword>
<dbReference type="SUPFAM" id="SSF63418">
    <property type="entry name" value="MurE/MurF N-terminal domain"/>
    <property type="match status" value="1"/>
</dbReference>
<dbReference type="AlphaFoldDB" id="A0A3B0WCH2"/>
<dbReference type="InterPro" id="IPR004101">
    <property type="entry name" value="Mur_ligase_C"/>
</dbReference>
<evidence type="ECO:0000256" key="2">
    <source>
        <dbReference type="ARBA" id="ARBA00022598"/>
    </source>
</evidence>
<evidence type="ECO:0000259" key="11">
    <source>
        <dbReference type="Pfam" id="PF01225"/>
    </source>
</evidence>
<dbReference type="InterPro" id="IPR036565">
    <property type="entry name" value="Mur-like_cat_sf"/>
</dbReference>
<dbReference type="InterPro" id="IPR051046">
    <property type="entry name" value="MurCDEF_CellWall_CoF430Synth"/>
</dbReference>
<dbReference type="InterPro" id="IPR035911">
    <property type="entry name" value="MurE/MurF_N"/>
</dbReference>
<gene>
    <name evidence="14" type="ORF">MNBD_GAMMA01-1510</name>
</gene>
<dbReference type="InterPro" id="IPR000713">
    <property type="entry name" value="Mur_ligase_N"/>
</dbReference>
<evidence type="ECO:0000256" key="7">
    <source>
        <dbReference type="ARBA" id="ARBA00022984"/>
    </source>
</evidence>
<dbReference type="GO" id="GO:0008360">
    <property type="term" value="P:regulation of cell shape"/>
    <property type="evidence" value="ECO:0007669"/>
    <property type="project" value="UniProtKB-KW"/>
</dbReference>
<dbReference type="Pfam" id="PF01225">
    <property type="entry name" value="Mur_ligase"/>
    <property type="match status" value="1"/>
</dbReference>
<dbReference type="HAMAP" id="MF_02019">
    <property type="entry name" value="MurF"/>
    <property type="match status" value="1"/>
</dbReference>
<evidence type="ECO:0000259" key="13">
    <source>
        <dbReference type="Pfam" id="PF08245"/>
    </source>
</evidence>
<evidence type="ECO:0000256" key="8">
    <source>
        <dbReference type="ARBA" id="ARBA00023306"/>
    </source>
</evidence>
<dbReference type="InterPro" id="IPR036615">
    <property type="entry name" value="Mur_ligase_C_dom_sf"/>
</dbReference>
<name>A0A3B0WCH2_9ZZZZ</name>
<keyword evidence="4" id="KW-0547">Nucleotide-binding</keyword>
<dbReference type="SUPFAM" id="SSF53244">
    <property type="entry name" value="MurD-like peptide ligases, peptide-binding domain"/>
    <property type="match status" value="1"/>
</dbReference>
<keyword evidence="9" id="KW-0961">Cell wall biogenesis/degradation</keyword>
<evidence type="ECO:0000256" key="10">
    <source>
        <dbReference type="ARBA" id="ARBA00031461"/>
    </source>
</evidence>
<accession>A0A3B0WCH2</accession>
<evidence type="ECO:0000256" key="1">
    <source>
        <dbReference type="ARBA" id="ARBA00022490"/>
    </source>
</evidence>
<dbReference type="GO" id="GO:0009252">
    <property type="term" value="P:peptidoglycan biosynthetic process"/>
    <property type="evidence" value="ECO:0007669"/>
    <property type="project" value="UniProtKB-KW"/>
</dbReference>
<dbReference type="Gene3D" id="3.40.1190.10">
    <property type="entry name" value="Mur-like, catalytic domain"/>
    <property type="match status" value="1"/>
</dbReference>
<dbReference type="InterPro" id="IPR013221">
    <property type="entry name" value="Mur_ligase_cen"/>
</dbReference>
<dbReference type="PANTHER" id="PTHR43024">
    <property type="entry name" value="UDP-N-ACETYLMURAMOYL-TRIPEPTIDE--D-ALANYL-D-ALANINE LIGASE"/>
    <property type="match status" value="1"/>
</dbReference>
<dbReference type="SUPFAM" id="SSF53623">
    <property type="entry name" value="MurD-like peptide ligases, catalytic domain"/>
    <property type="match status" value="1"/>
</dbReference>
<evidence type="ECO:0000256" key="4">
    <source>
        <dbReference type="ARBA" id="ARBA00022741"/>
    </source>
</evidence>
<dbReference type="Pfam" id="PF08245">
    <property type="entry name" value="Mur_ligase_M"/>
    <property type="match status" value="1"/>
</dbReference>
<dbReference type="PANTHER" id="PTHR43024:SF1">
    <property type="entry name" value="UDP-N-ACETYLMURAMOYL-TRIPEPTIDE--D-ALANYL-D-ALANINE LIGASE"/>
    <property type="match status" value="1"/>
</dbReference>
<dbReference type="Gene3D" id="3.40.1390.10">
    <property type="entry name" value="MurE/MurF, N-terminal domain"/>
    <property type="match status" value="1"/>
</dbReference>
<proteinExistence type="inferred from homology"/>
<dbReference type="GO" id="GO:0005524">
    <property type="term" value="F:ATP binding"/>
    <property type="evidence" value="ECO:0007669"/>
    <property type="project" value="UniProtKB-KW"/>
</dbReference>
<dbReference type="GO" id="GO:0071555">
    <property type="term" value="P:cell wall organization"/>
    <property type="evidence" value="ECO:0007669"/>
    <property type="project" value="UniProtKB-KW"/>
</dbReference>
<evidence type="ECO:0000256" key="6">
    <source>
        <dbReference type="ARBA" id="ARBA00022960"/>
    </source>
</evidence>
<dbReference type="GO" id="GO:0047480">
    <property type="term" value="F:UDP-N-acetylmuramoyl-tripeptide-D-alanyl-D-alanine ligase activity"/>
    <property type="evidence" value="ECO:0007669"/>
    <property type="project" value="InterPro"/>
</dbReference>
<dbReference type="GO" id="GO:0051301">
    <property type="term" value="P:cell division"/>
    <property type="evidence" value="ECO:0007669"/>
    <property type="project" value="UniProtKB-KW"/>
</dbReference>